<dbReference type="InterPro" id="IPR050641">
    <property type="entry name" value="RIFMO-like"/>
</dbReference>
<evidence type="ECO:0000313" key="6">
    <source>
        <dbReference type="Proteomes" id="UP001501116"/>
    </source>
</evidence>
<dbReference type="Pfam" id="PF21274">
    <property type="entry name" value="Rng_hyd_C"/>
    <property type="match status" value="1"/>
</dbReference>
<evidence type="ECO:0000256" key="1">
    <source>
        <dbReference type="ARBA" id="ARBA00001974"/>
    </source>
</evidence>
<comment type="caution">
    <text evidence="5">The sequence shown here is derived from an EMBL/GenBank/DDBJ whole genome shotgun (WGS) entry which is preliminary data.</text>
</comment>
<gene>
    <name evidence="5" type="ORF">GCM10009754_80400</name>
</gene>
<name>A0ABN2SP33_9PSEU</name>
<feature type="domain" description="FAD-binding" evidence="4">
    <location>
        <begin position="2"/>
        <end position="345"/>
    </location>
</feature>
<dbReference type="InterPro" id="IPR036188">
    <property type="entry name" value="FAD/NAD-bd_sf"/>
</dbReference>
<dbReference type="Pfam" id="PF01494">
    <property type="entry name" value="FAD_binding_3"/>
    <property type="match status" value="1"/>
</dbReference>
<organism evidence="5 6">
    <name type="scientific">Amycolatopsis minnesotensis</name>
    <dbReference type="NCBI Taxonomy" id="337894"/>
    <lineage>
        <taxon>Bacteria</taxon>
        <taxon>Bacillati</taxon>
        <taxon>Actinomycetota</taxon>
        <taxon>Actinomycetes</taxon>
        <taxon>Pseudonocardiales</taxon>
        <taxon>Pseudonocardiaceae</taxon>
        <taxon>Amycolatopsis</taxon>
    </lineage>
</organism>
<dbReference type="SUPFAM" id="SSF51905">
    <property type="entry name" value="FAD/NAD(P)-binding domain"/>
    <property type="match status" value="1"/>
</dbReference>
<dbReference type="PANTHER" id="PTHR43004:SF19">
    <property type="entry name" value="BINDING MONOOXYGENASE, PUTATIVE (JCVI)-RELATED"/>
    <property type="match status" value="1"/>
</dbReference>
<dbReference type="PANTHER" id="PTHR43004">
    <property type="entry name" value="TRK SYSTEM POTASSIUM UPTAKE PROTEIN"/>
    <property type="match status" value="1"/>
</dbReference>
<proteinExistence type="predicted"/>
<evidence type="ECO:0000256" key="2">
    <source>
        <dbReference type="ARBA" id="ARBA00022630"/>
    </source>
</evidence>
<keyword evidence="2" id="KW-0285">Flavoprotein</keyword>
<dbReference type="EMBL" id="BAAANN010000054">
    <property type="protein sequence ID" value="GAA1990073.1"/>
    <property type="molecule type" value="Genomic_DNA"/>
</dbReference>
<dbReference type="Gene3D" id="3.40.30.120">
    <property type="match status" value="1"/>
</dbReference>
<dbReference type="Proteomes" id="UP001501116">
    <property type="component" value="Unassembled WGS sequence"/>
</dbReference>
<dbReference type="Gene3D" id="3.30.9.10">
    <property type="entry name" value="D-Amino Acid Oxidase, subunit A, domain 2"/>
    <property type="match status" value="1"/>
</dbReference>
<evidence type="ECO:0000259" key="4">
    <source>
        <dbReference type="Pfam" id="PF01494"/>
    </source>
</evidence>
<dbReference type="InterPro" id="IPR002938">
    <property type="entry name" value="FAD-bd"/>
</dbReference>
<keyword evidence="3" id="KW-0274">FAD</keyword>
<dbReference type="PRINTS" id="PR00420">
    <property type="entry name" value="RNGMNOXGNASE"/>
</dbReference>
<reference evidence="5 6" key="1">
    <citation type="journal article" date="2019" name="Int. J. Syst. Evol. Microbiol.">
        <title>The Global Catalogue of Microorganisms (GCM) 10K type strain sequencing project: providing services to taxonomists for standard genome sequencing and annotation.</title>
        <authorList>
            <consortium name="The Broad Institute Genomics Platform"/>
            <consortium name="The Broad Institute Genome Sequencing Center for Infectious Disease"/>
            <person name="Wu L."/>
            <person name="Ma J."/>
        </authorList>
    </citation>
    <scope>NUCLEOTIDE SEQUENCE [LARGE SCALE GENOMIC DNA]</scope>
    <source>
        <strain evidence="5 6">JCM 14545</strain>
    </source>
</reference>
<keyword evidence="6" id="KW-1185">Reference proteome</keyword>
<evidence type="ECO:0000313" key="5">
    <source>
        <dbReference type="EMBL" id="GAA1990073.1"/>
    </source>
</evidence>
<accession>A0ABN2SP33</accession>
<evidence type="ECO:0000256" key="3">
    <source>
        <dbReference type="ARBA" id="ARBA00022827"/>
    </source>
</evidence>
<comment type="cofactor">
    <cofactor evidence="1">
        <name>FAD</name>
        <dbReference type="ChEBI" id="CHEBI:57692"/>
    </cofactor>
</comment>
<sequence>MLVVGGSLTGLSAALFLAHHGVRCVLVERHLDTSPHFRFRGIAARSMECFRGVGIEAAVRAASTQDQRAGGVARMANLAAADVAWLPTPWEDDIAGLSPCAQETCDQDQLEPVLRREAIRRGADVRFGTELLEFHQDADAVHAVVRDRTAEKRYQIRASYLIAADGVHSPVREALGIGRTGPGVLEDRMSVLFRTDLDAAVRGRRFTACVVDDIAATLVPRAGGAWMMTVPFDPRAGAGTGSHWAGLVRAASGRQDAVVELVDTLSWQCAALLADRFHDGRVFLVGDAAHVMPPTGGFGGNTGIHDAFNLAWKLSFVTRGAAPPALLDSYERECRPVAQHTMDQALARHRRWFPATAYATGPAPDTTIVDDNTVMFGYHYRGPGHPPFDEPARPTGLPGTRAPHAPLDEHLSTLDRFGCDLVLLGADPWRVAAARISTEDRIPLRDHSARTGDGVTGAGAVLVRPDGFIAWRCDAAVDDHTSVLRGALDDLGLVTARMTYR</sequence>
<protein>
    <submittedName>
        <fullName evidence="5">FAD-dependent oxidoreductase</fullName>
    </submittedName>
</protein>
<dbReference type="Gene3D" id="3.50.50.60">
    <property type="entry name" value="FAD/NAD(P)-binding domain"/>
    <property type="match status" value="1"/>
</dbReference>